<evidence type="ECO:0000313" key="1">
    <source>
        <dbReference type="EMBL" id="HIX80547.1"/>
    </source>
</evidence>
<dbReference type="EMBL" id="DXET01000028">
    <property type="protein sequence ID" value="HIX80547.1"/>
    <property type="molecule type" value="Genomic_DNA"/>
</dbReference>
<dbReference type="AlphaFoldDB" id="A0A9D2BM52"/>
<gene>
    <name evidence="1" type="ORF">H9980_01045</name>
</gene>
<accession>A0A9D2BM52</accession>
<reference evidence="1" key="1">
    <citation type="journal article" date="2021" name="PeerJ">
        <title>Extensive microbial diversity within the chicken gut microbiome revealed by metagenomics and culture.</title>
        <authorList>
            <person name="Gilroy R."/>
            <person name="Ravi A."/>
            <person name="Getino M."/>
            <person name="Pursley I."/>
            <person name="Horton D.L."/>
            <person name="Alikhan N.F."/>
            <person name="Baker D."/>
            <person name="Gharbi K."/>
            <person name="Hall N."/>
            <person name="Watson M."/>
            <person name="Adriaenssens E.M."/>
            <person name="Foster-Nyarko E."/>
            <person name="Jarju S."/>
            <person name="Secka A."/>
            <person name="Antonio M."/>
            <person name="Oren A."/>
            <person name="Chaudhuri R.R."/>
            <person name="La Ragione R."/>
            <person name="Hildebrand F."/>
            <person name="Pallen M.J."/>
        </authorList>
    </citation>
    <scope>NUCLEOTIDE SEQUENCE</scope>
    <source>
        <strain evidence="1">ChiGjej1B1-14440</strain>
    </source>
</reference>
<dbReference type="Proteomes" id="UP000886724">
    <property type="component" value="Unassembled WGS sequence"/>
</dbReference>
<protein>
    <submittedName>
        <fullName evidence="1">IS4/IS5 family transposase</fullName>
    </submittedName>
</protein>
<sequence>MNNYKHLKNVLFRIIKNLSDVCSIFCVNPDADFTRNRKLDFETIMKIILCMGSSSIKDELLKFNDFSIDTPSASAFVQARSKIKPEAFKALFDGFNNKTFKKKLYHGYRLLAIDGSELPIDNTIFDDVTTELRHGTLAKAYSAFHLNASYDLLELTYDDIIIQGEAKKDENDAFCQLVDRYDGHKAIFIADRGYES</sequence>
<name>A0A9D2BM52_9FIRM</name>
<feature type="non-terminal residue" evidence="1">
    <location>
        <position position="196"/>
    </location>
</feature>
<organism evidence="1 2">
    <name type="scientific">Candidatus Erysipelatoclostridium merdavium</name>
    <dbReference type="NCBI Taxonomy" id="2838566"/>
    <lineage>
        <taxon>Bacteria</taxon>
        <taxon>Bacillati</taxon>
        <taxon>Bacillota</taxon>
        <taxon>Erysipelotrichia</taxon>
        <taxon>Erysipelotrichales</taxon>
        <taxon>Erysipelotrichales incertae sedis</taxon>
    </lineage>
</organism>
<evidence type="ECO:0000313" key="2">
    <source>
        <dbReference type="Proteomes" id="UP000886724"/>
    </source>
</evidence>
<comment type="caution">
    <text evidence="1">The sequence shown here is derived from an EMBL/GenBank/DDBJ whole genome shotgun (WGS) entry which is preliminary data.</text>
</comment>
<proteinExistence type="predicted"/>
<reference evidence="1" key="2">
    <citation type="submission" date="2021-04" db="EMBL/GenBank/DDBJ databases">
        <authorList>
            <person name="Gilroy R."/>
        </authorList>
    </citation>
    <scope>NUCLEOTIDE SEQUENCE</scope>
    <source>
        <strain evidence="1">ChiGjej1B1-14440</strain>
    </source>
</reference>